<protein>
    <submittedName>
        <fullName evidence="5">Ribosomal protein RSM22 (Predicted rRNA methylase)</fullName>
    </submittedName>
</protein>
<dbReference type="InterPro" id="IPR015324">
    <property type="entry name" value="Ribosomal_Rsm22-like"/>
</dbReference>
<keyword evidence="5" id="KW-0689">Ribosomal protein</keyword>
<keyword evidence="6" id="KW-1185">Reference proteome</keyword>
<dbReference type="GO" id="GO:0032259">
    <property type="term" value="P:methylation"/>
    <property type="evidence" value="ECO:0007669"/>
    <property type="project" value="UniProtKB-KW"/>
</dbReference>
<name>A0A1U9MC66_9HYPH</name>
<keyword evidence="2" id="KW-0809">Transit peptide</keyword>
<keyword evidence="1" id="KW-0479">Metal-binding</keyword>
<dbReference type="GO" id="GO:0003735">
    <property type="term" value="F:structural constituent of ribosome"/>
    <property type="evidence" value="ECO:0007669"/>
    <property type="project" value="TreeGrafter"/>
</dbReference>
<keyword evidence="4" id="KW-0411">Iron-sulfur</keyword>
<accession>A0A1U9MC66</accession>
<evidence type="ECO:0000256" key="3">
    <source>
        <dbReference type="ARBA" id="ARBA00023004"/>
    </source>
</evidence>
<dbReference type="Proteomes" id="UP000189660">
    <property type="component" value="Chromosome"/>
</dbReference>
<dbReference type="PANTHER" id="PTHR13184:SF5">
    <property type="entry name" value="METHYLTRANSFERASE-LIKE PROTEIN 17, MITOCHONDRIAL"/>
    <property type="match status" value="1"/>
</dbReference>
<evidence type="ECO:0000256" key="2">
    <source>
        <dbReference type="ARBA" id="ARBA00022946"/>
    </source>
</evidence>
<keyword evidence="5" id="KW-0489">Methyltransferase</keyword>
<evidence type="ECO:0000256" key="4">
    <source>
        <dbReference type="ARBA" id="ARBA00023014"/>
    </source>
</evidence>
<dbReference type="KEGG" id="bapa:BBC0178_016570"/>
<evidence type="ECO:0000313" key="6">
    <source>
        <dbReference type="Proteomes" id="UP000189660"/>
    </source>
</evidence>
<proteinExistence type="predicted"/>
<dbReference type="Pfam" id="PF09243">
    <property type="entry name" value="Rsm22"/>
    <property type="match status" value="1"/>
</dbReference>
<evidence type="ECO:0000256" key="1">
    <source>
        <dbReference type="ARBA" id="ARBA00022723"/>
    </source>
</evidence>
<dbReference type="GO" id="GO:0051536">
    <property type="term" value="F:iron-sulfur cluster binding"/>
    <property type="evidence" value="ECO:0007669"/>
    <property type="project" value="UniProtKB-KW"/>
</dbReference>
<organism evidence="5 6">
    <name type="scientific">Bartonella apihabitans</name>
    <dbReference type="NCBI Taxonomy" id="2750929"/>
    <lineage>
        <taxon>Bacteria</taxon>
        <taxon>Pseudomonadati</taxon>
        <taxon>Pseudomonadota</taxon>
        <taxon>Alphaproteobacteria</taxon>
        <taxon>Hyphomicrobiales</taxon>
        <taxon>Bartonellaceae</taxon>
        <taxon>Bartonella</taxon>
    </lineage>
</organism>
<keyword evidence="5" id="KW-0687">Ribonucleoprotein</keyword>
<dbReference type="PANTHER" id="PTHR13184">
    <property type="entry name" value="37S RIBOSOMAL PROTEIN S22"/>
    <property type="match status" value="1"/>
</dbReference>
<dbReference type="Gene3D" id="3.40.50.150">
    <property type="entry name" value="Vaccinia Virus protein VP39"/>
    <property type="match status" value="1"/>
</dbReference>
<dbReference type="InterPro" id="IPR029063">
    <property type="entry name" value="SAM-dependent_MTases_sf"/>
</dbReference>
<dbReference type="EMBL" id="CP015820">
    <property type="protein sequence ID" value="AQT43112.1"/>
    <property type="molecule type" value="Genomic_DNA"/>
</dbReference>
<dbReference type="GO" id="GO:0006412">
    <property type="term" value="P:translation"/>
    <property type="evidence" value="ECO:0007669"/>
    <property type="project" value="InterPro"/>
</dbReference>
<dbReference type="GO" id="GO:0015935">
    <property type="term" value="C:small ribosomal subunit"/>
    <property type="evidence" value="ECO:0007669"/>
    <property type="project" value="TreeGrafter"/>
</dbReference>
<gene>
    <name evidence="5" type="ORF">BBC0178_016570</name>
</gene>
<dbReference type="RefSeq" id="WP_078039800.1">
    <property type="nucleotide sequence ID" value="NZ_CP015820.1"/>
</dbReference>
<keyword evidence="3" id="KW-0408">Iron</keyword>
<dbReference type="GO" id="GO:0008168">
    <property type="term" value="F:methyltransferase activity"/>
    <property type="evidence" value="ECO:0007669"/>
    <property type="project" value="UniProtKB-KW"/>
</dbReference>
<dbReference type="GO" id="GO:0046872">
    <property type="term" value="F:metal ion binding"/>
    <property type="evidence" value="ECO:0007669"/>
    <property type="project" value="UniProtKB-KW"/>
</dbReference>
<dbReference type="OrthoDB" id="9799639at2"/>
<sequence>MQLPANLRSALDELFEQTNPSELEKASNRLTRRYRDEVLDGKMHISDKNAALGYIAARFPATYGAVYSALDEVADICPSFLPSSQLDVGAGPGTAVFAASRIFPSLEKAMLVEQSNDIIAIGKELFSRLITEKDSDIFAVKAGELPRETSSATGFQYAFSTNWQKADISTLSGEKLPKADLVTASYVLDELQEKTQDFLVDRLWEKTVGVLLLVEPGTPAGFKRLMRQRQRLLEQSAHILAPCPHELTCPVQSPDWCHFSVRVERSRMHKLAKQAVVPFEDEKYCYLAVSEKKPDVQYCRILSRPQRSSGRINISLCLPNGEKNTEISTKKNKKLYSLMRRVEWGSRVEKIKP</sequence>
<dbReference type="AlphaFoldDB" id="A0A1U9MC66"/>
<reference evidence="5 6" key="1">
    <citation type="submission" date="2016-11" db="EMBL/GenBank/DDBJ databases">
        <title>Comparative genomics of Bartonella apis.</title>
        <authorList>
            <person name="Engel P."/>
        </authorList>
    </citation>
    <scope>NUCLEOTIDE SEQUENCE [LARGE SCALE GENOMIC DNA]</scope>
    <source>
        <strain evidence="5 6">BBC0178</strain>
    </source>
</reference>
<evidence type="ECO:0000313" key="5">
    <source>
        <dbReference type="EMBL" id="AQT43112.1"/>
    </source>
</evidence>
<dbReference type="SUPFAM" id="SSF53335">
    <property type="entry name" value="S-adenosyl-L-methionine-dependent methyltransferases"/>
    <property type="match status" value="1"/>
</dbReference>
<keyword evidence="5" id="KW-0808">Transferase</keyword>
<dbReference type="InterPro" id="IPR052571">
    <property type="entry name" value="Mt_RNA_Methyltransferase"/>
</dbReference>